<gene>
    <name evidence="1" type="ORF">EVAR_36298_1</name>
</gene>
<name>A0A4C1VHC7_EUMVA</name>
<proteinExistence type="predicted"/>
<accession>A0A4C1VHC7</accession>
<comment type="caution">
    <text evidence="1">The sequence shown here is derived from an EMBL/GenBank/DDBJ whole genome shotgun (WGS) entry which is preliminary data.</text>
</comment>
<evidence type="ECO:0000313" key="2">
    <source>
        <dbReference type="Proteomes" id="UP000299102"/>
    </source>
</evidence>
<dbReference type="AlphaFoldDB" id="A0A4C1VHC7"/>
<dbReference type="EMBL" id="BGZK01000347">
    <property type="protein sequence ID" value="GBP38346.1"/>
    <property type="molecule type" value="Genomic_DNA"/>
</dbReference>
<evidence type="ECO:0000313" key="1">
    <source>
        <dbReference type="EMBL" id="GBP38346.1"/>
    </source>
</evidence>
<organism evidence="1 2">
    <name type="scientific">Eumeta variegata</name>
    <name type="common">Bagworm moth</name>
    <name type="synonym">Eumeta japonica</name>
    <dbReference type="NCBI Taxonomy" id="151549"/>
    <lineage>
        <taxon>Eukaryota</taxon>
        <taxon>Metazoa</taxon>
        <taxon>Ecdysozoa</taxon>
        <taxon>Arthropoda</taxon>
        <taxon>Hexapoda</taxon>
        <taxon>Insecta</taxon>
        <taxon>Pterygota</taxon>
        <taxon>Neoptera</taxon>
        <taxon>Endopterygota</taxon>
        <taxon>Lepidoptera</taxon>
        <taxon>Glossata</taxon>
        <taxon>Ditrysia</taxon>
        <taxon>Tineoidea</taxon>
        <taxon>Psychidae</taxon>
        <taxon>Oiketicinae</taxon>
        <taxon>Eumeta</taxon>
    </lineage>
</organism>
<sequence length="103" mass="11756">MCSTTGYRLARSRLLFRTPRKKMYDLPVPIRKLHTYSNMCIYHTSHGILLIYNIQKLLPNAHKPPAGKTNYVVLLTYAFSQPAVHITRSLKESVPTSHRSTSG</sequence>
<protein>
    <submittedName>
        <fullName evidence="1">Uncharacterized protein</fullName>
    </submittedName>
</protein>
<dbReference type="Proteomes" id="UP000299102">
    <property type="component" value="Unassembled WGS sequence"/>
</dbReference>
<keyword evidence="2" id="KW-1185">Reference proteome</keyword>
<reference evidence="1 2" key="1">
    <citation type="journal article" date="2019" name="Commun. Biol.">
        <title>The bagworm genome reveals a unique fibroin gene that provides high tensile strength.</title>
        <authorList>
            <person name="Kono N."/>
            <person name="Nakamura H."/>
            <person name="Ohtoshi R."/>
            <person name="Tomita M."/>
            <person name="Numata K."/>
            <person name="Arakawa K."/>
        </authorList>
    </citation>
    <scope>NUCLEOTIDE SEQUENCE [LARGE SCALE GENOMIC DNA]</scope>
</reference>